<keyword evidence="3" id="KW-0547">Nucleotide-binding</keyword>
<evidence type="ECO:0000256" key="3">
    <source>
        <dbReference type="ARBA" id="ARBA00022741"/>
    </source>
</evidence>
<dbReference type="InterPro" id="IPR045864">
    <property type="entry name" value="aa-tRNA-synth_II/BPL/LPL"/>
</dbReference>
<dbReference type="GO" id="GO:0005829">
    <property type="term" value="C:cytosol"/>
    <property type="evidence" value="ECO:0007669"/>
    <property type="project" value="TreeGrafter"/>
</dbReference>
<name>I3Y5M5_THIV6</name>
<keyword evidence="4" id="KW-0067">ATP-binding</keyword>
<dbReference type="GO" id="GO:0004824">
    <property type="term" value="F:lysine-tRNA ligase activity"/>
    <property type="evidence" value="ECO:0007669"/>
    <property type="project" value="InterPro"/>
</dbReference>
<evidence type="ECO:0000313" key="7">
    <source>
        <dbReference type="EMBL" id="AFL72293.1"/>
    </source>
</evidence>
<evidence type="ECO:0000313" key="8">
    <source>
        <dbReference type="Proteomes" id="UP000006062"/>
    </source>
</evidence>
<comment type="subunit">
    <text evidence="1">Homodimer.</text>
</comment>
<dbReference type="Proteomes" id="UP000006062">
    <property type="component" value="Chromosome"/>
</dbReference>
<evidence type="ECO:0000259" key="6">
    <source>
        <dbReference type="PROSITE" id="PS50862"/>
    </source>
</evidence>
<organism evidence="7 8">
    <name type="scientific">Thiocystis violascens (strain ATCC 17096 / DSM 198 / 6111)</name>
    <name type="common">Chromatium violascens</name>
    <dbReference type="NCBI Taxonomy" id="765911"/>
    <lineage>
        <taxon>Bacteria</taxon>
        <taxon>Pseudomonadati</taxon>
        <taxon>Pseudomonadota</taxon>
        <taxon>Gammaproteobacteria</taxon>
        <taxon>Chromatiales</taxon>
        <taxon>Chromatiaceae</taxon>
        <taxon>Thiocystis</taxon>
    </lineage>
</organism>
<proteinExistence type="predicted"/>
<dbReference type="NCBIfam" id="NF006828">
    <property type="entry name" value="PRK09350.1"/>
    <property type="match status" value="1"/>
</dbReference>
<evidence type="ECO:0000256" key="4">
    <source>
        <dbReference type="ARBA" id="ARBA00022840"/>
    </source>
</evidence>
<keyword evidence="2" id="KW-0436">Ligase</keyword>
<comment type="catalytic activity">
    <reaction evidence="5">
        <text>D-beta-lysine + L-lysyl-[protein] + ATP = N(6)-((3R)-3,6-diaminohexanoyl)-L-lysyl-[protein] + AMP + diphosphate + H(+)</text>
        <dbReference type="Rhea" id="RHEA:83435"/>
        <dbReference type="Rhea" id="RHEA-COMP:9752"/>
        <dbReference type="Rhea" id="RHEA-COMP:20131"/>
        <dbReference type="ChEBI" id="CHEBI:15378"/>
        <dbReference type="ChEBI" id="CHEBI:29969"/>
        <dbReference type="ChEBI" id="CHEBI:30616"/>
        <dbReference type="ChEBI" id="CHEBI:33019"/>
        <dbReference type="ChEBI" id="CHEBI:84138"/>
        <dbReference type="ChEBI" id="CHEBI:156053"/>
        <dbReference type="ChEBI" id="CHEBI:456215"/>
    </reaction>
    <physiologicalReaction direction="left-to-right" evidence="5">
        <dbReference type="Rhea" id="RHEA:83436"/>
    </physiologicalReaction>
</comment>
<dbReference type="Pfam" id="PF00152">
    <property type="entry name" value="tRNA-synt_2"/>
    <property type="match status" value="1"/>
</dbReference>
<dbReference type="eggNOG" id="COG2269">
    <property type="taxonomic scope" value="Bacteria"/>
</dbReference>
<feature type="domain" description="Aminoacyl-transfer RNA synthetases class-II family profile" evidence="6">
    <location>
        <begin position="28"/>
        <end position="329"/>
    </location>
</feature>
<dbReference type="HOGENOM" id="CLU_008255_1_1_6"/>
<protein>
    <submittedName>
        <fullName evidence="7">Lysyl-tRNA synthetase-like protein GenX</fullName>
    </submittedName>
</protein>
<dbReference type="STRING" id="765911.Thivi_0223"/>
<dbReference type="OrthoDB" id="9802326at2"/>
<dbReference type="AlphaFoldDB" id="I3Y5M5"/>
<dbReference type="GO" id="GO:0006430">
    <property type="term" value="P:lysyl-tRNA aminoacylation"/>
    <property type="evidence" value="ECO:0007669"/>
    <property type="project" value="InterPro"/>
</dbReference>
<dbReference type="PROSITE" id="PS50862">
    <property type="entry name" value="AA_TRNA_LIGASE_II"/>
    <property type="match status" value="1"/>
</dbReference>
<dbReference type="GO" id="GO:0000049">
    <property type="term" value="F:tRNA binding"/>
    <property type="evidence" value="ECO:0007669"/>
    <property type="project" value="TreeGrafter"/>
</dbReference>
<dbReference type="PANTHER" id="PTHR42918:SF6">
    <property type="entry name" value="ELONGATION FACTOR P--(R)-BETA-LYSINE LIGASE"/>
    <property type="match status" value="1"/>
</dbReference>
<dbReference type="PANTHER" id="PTHR42918">
    <property type="entry name" value="LYSYL-TRNA SYNTHETASE"/>
    <property type="match status" value="1"/>
</dbReference>
<dbReference type="InterPro" id="IPR018149">
    <property type="entry name" value="Lys-tRNA-synth_II_C"/>
</dbReference>
<dbReference type="SUPFAM" id="SSF55681">
    <property type="entry name" value="Class II aaRS and biotin synthetases"/>
    <property type="match status" value="1"/>
</dbReference>
<dbReference type="FunFam" id="3.30.930.10:FF:000017">
    <property type="entry name" value="Elongation factor P--(R)-beta-lysine ligase"/>
    <property type="match status" value="1"/>
</dbReference>
<dbReference type="KEGG" id="tvi:Thivi_0223"/>
<keyword evidence="7" id="KW-0030">Aminoacyl-tRNA synthetase</keyword>
<dbReference type="RefSeq" id="WP_014776801.1">
    <property type="nucleotide sequence ID" value="NC_018012.1"/>
</dbReference>
<gene>
    <name evidence="7" type="ordered locus">Thivi_0223</name>
</gene>
<evidence type="ECO:0000256" key="2">
    <source>
        <dbReference type="ARBA" id="ARBA00022598"/>
    </source>
</evidence>
<dbReference type="Gene3D" id="3.30.930.10">
    <property type="entry name" value="Bira Bifunctional Protein, Domain 2"/>
    <property type="match status" value="1"/>
</dbReference>
<dbReference type="PRINTS" id="PR00982">
    <property type="entry name" value="TRNASYNTHLYS"/>
</dbReference>
<dbReference type="InterPro" id="IPR006195">
    <property type="entry name" value="aa-tRNA-synth_II"/>
</dbReference>
<reference evidence="7 8" key="1">
    <citation type="submission" date="2012-06" db="EMBL/GenBank/DDBJ databases">
        <title>Complete sequence of Thiocystis violascens DSM 198.</title>
        <authorList>
            <consortium name="US DOE Joint Genome Institute"/>
            <person name="Lucas S."/>
            <person name="Han J."/>
            <person name="Lapidus A."/>
            <person name="Cheng J.-F."/>
            <person name="Goodwin L."/>
            <person name="Pitluck S."/>
            <person name="Peters L."/>
            <person name="Ovchinnikova G."/>
            <person name="Teshima H."/>
            <person name="Detter J.C."/>
            <person name="Han C."/>
            <person name="Tapia R."/>
            <person name="Land M."/>
            <person name="Hauser L."/>
            <person name="Kyrpides N."/>
            <person name="Ivanova N."/>
            <person name="Pagani I."/>
            <person name="Vogl K."/>
            <person name="Liu Z."/>
            <person name="Frigaard N.-U."/>
            <person name="Bryant D."/>
            <person name="Woyke T."/>
        </authorList>
    </citation>
    <scope>NUCLEOTIDE SEQUENCE [LARGE SCALE GENOMIC DNA]</scope>
    <source>
        <strain evidence="8">ATCC 17096 / DSM 198 / 6111</strain>
    </source>
</reference>
<dbReference type="NCBIfam" id="TIGR00462">
    <property type="entry name" value="genX"/>
    <property type="match status" value="1"/>
</dbReference>
<sequence length="333" mass="36276">MNHDPAGRLPNDWRSSAALAMLQARADLLARLRGFFALAGVLEVETPILSQAAVTDPALASLAVGAAGAGGGSGRTLYLQTSPEFPMKRLLASGSGPIYQICKVFRDDERGRFHHPEFSLLEWYRPGWDHRRLMDEVAELVRTALQRPAMPVERIGYRELFLKGLELDPWLATVEDLRGAALAAGIADAARLDLDADAWLDLLLTHCLESSLGRGGMTFLVDYPPSQAALARIRPGSLPVAERFELYIEGVELANGFGELTDPVEQRARFQADLATRRQRGQREPPLDERFLAALTAGMPECAGVALGIDRLLMMATGAGHIDAVLAFPVERA</sequence>
<evidence type="ECO:0000256" key="5">
    <source>
        <dbReference type="ARBA" id="ARBA00052794"/>
    </source>
</evidence>
<accession>I3Y5M5</accession>
<dbReference type="InterPro" id="IPR004525">
    <property type="entry name" value="EpmA"/>
</dbReference>
<keyword evidence="8" id="KW-1185">Reference proteome</keyword>
<dbReference type="GO" id="GO:0005524">
    <property type="term" value="F:ATP binding"/>
    <property type="evidence" value="ECO:0007669"/>
    <property type="project" value="UniProtKB-KW"/>
</dbReference>
<evidence type="ECO:0000256" key="1">
    <source>
        <dbReference type="ARBA" id="ARBA00011738"/>
    </source>
</evidence>
<dbReference type="EMBL" id="CP003154">
    <property type="protein sequence ID" value="AFL72293.1"/>
    <property type="molecule type" value="Genomic_DNA"/>
</dbReference>
<dbReference type="InterPro" id="IPR004364">
    <property type="entry name" value="Aa-tRNA-synt_II"/>
</dbReference>